<reference evidence="1 2" key="1">
    <citation type="submission" date="2014-09" db="EMBL/GenBank/DDBJ databases">
        <authorList>
            <person name="Lapin J.S."/>
            <person name="Pope W.H."/>
            <person name="Hua J."/>
            <person name="Ford M.E."/>
            <person name="Conway J.F."/>
            <person name="Hatfull G.F."/>
            <person name="Hendrix R.W."/>
        </authorList>
    </citation>
    <scope>NUCLEOTIDE SEQUENCE [LARGE SCALE GENOMIC DNA]</scope>
</reference>
<evidence type="ECO:0000313" key="2">
    <source>
        <dbReference type="Proteomes" id="UP000029889"/>
    </source>
</evidence>
<dbReference type="EMBL" id="KM507819">
    <property type="protein sequence ID" value="AIT14466.1"/>
    <property type="molecule type" value="Genomic_DNA"/>
</dbReference>
<protein>
    <submittedName>
        <fullName evidence="1">Uncharacterized protein</fullName>
    </submittedName>
</protein>
<dbReference type="KEGG" id="vg:22111616"/>
<organism evidence="1 2">
    <name type="scientific">Escherichia phage 121Q</name>
    <dbReference type="NCBI Taxonomy" id="1555202"/>
    <lineage>
        <taxon>Viruses</taxon>
        <taxon>Duplodnaviria</taxon>
        <taxon>Heunggongvirae</taxon>
        <taxon>Uroviricota</taxon>
        <taxon>Caudoviricetes</taxon>
        <taxon>Asteriusvirus</taxon>
        <taxon>Asteriusvirus av121Q</taxon>
    </lineage>
</organism>
<dbReference type="RefSeq" id="YP_009102163.1">
    <property type="nucleotide sequence ID" value="NC_025447.1"/>
</dbReference>
<gene>
    <name evidence="1" type="primary">576</name>
    <name evidence="1" type="ORF">PBI_121Q_576</name>
</gene>
<evidence type="ECO:0000313" key="1">
    <source>
        <dbReference type="EMBL" id="AIT14466.1"/>
    </source>
</evidence>
<accession>A0A097EYG3</accession>
<dbReference type="GeneID" id="22111616"/>
<proteinExistence type="predicted"/>
<dbReference type="Proteomes" id="UP000029889">
    <property type="component" value="Segment"/>
</dbReference>
<keyword evidence="2" id="KW-1185">Reference proteome</keyword>
<name>A0A097EYG3_9CAUD</name>
<sequence length="202" mass="21954">MKLETEQPKLFVKGHVLITDVTDPSNQKIVLDKSNAIHPENMSTAIANALAYNQDSTGIPIGSISEMRFGNGGTVVLSTGRVTYKKPRVTSFGGLYSQTYLKKINPRITAGIDSQYNNITTVHIPGQSYTDIVCICTLGLGEPSDQGVSSGTSMDGTYVFDELGLYTDGDSGIPLTHIIFHPVEKSANRVLQIKYTVRVQLQ</sequence>
<dbReference type="OrthoDB" id="8571at10239"/>